<dbReference type="HOGENOM" id="CLU_1114670_0_0_11"/>
<dbReference type="Gene3D" id="3.40.50.150">
    <property type="entry name" value="Vaccinia Virus protein VP39"/>
    <property type="match status" value="1"/>
</dbReference>
<organism evidence="2 3">
    <name type="scientific">Kutzneria albida DSM 43870</name>
    <dbReference type="NCBI Taxonomy" id="1449976"/>
    <lineage>
        <taxon>Bacteria</taxon>
        <taxon>Bacillati</taxon>
        <taxon>Actinomycetota</taxon>
        <taxon>Actinomycetes</taxon>
        <taxon>Pseudonocardiales</taxon>
        <taxon>Pseudonocardiaceae</taxon>
        <taxon>Kutzneria</taxon>
    </lineage>
</organism>
<dbReference type="InterPro" id="IPR029063">
    <property type="entry name" value="SAM-dependent_MTases_sf"/>
</dbReference>
<proteinExistence type="predicted"/>
<accession>W5WBV8</accession>
<dbReference type="AlphaFoldDB" id="W5WBV8"/>
<evidence type="ECO:0000313" key="2">
    <source>
        <dbReference type="EMBL" id="AHH98628.1"/>
    </source>
</evidence>
<feature type="compositionally biased region" description="Low complexity" evidence="1">
    <location>
        <begin position="87"/>
        <end position="100"/>
    </location>
</feature>
<dbReference type="EMBL" id="CP007155">
    <property type="protein sequence ID" value="AHH98628.1"/>
    <property type="molecule type" value="Genomic_DNA"/>
</dbReference>
<feature type="region of interest" description="Disordered" evidence="1">
    <location>
        <begin position="87"/>
        <end position="120"/>
    </location>
</feature>
<gene>
    <name evidence="2" type="ORF">KALB_5266</name>
</gene>
<dbReference type="STRING" id="1449976.KALB_5266"/>
<dbReference type="Proteomes" id="UP000019225">
    <property type="component" value="Chromosome"/>
</dbReference>
<evidence type="ECO:0000313" key="3">
    <source>
        <dbReference type="Proteomes" id="UP000019225"/>
    </source>
</evidence>
<protein>
    <submittedName>
        <fullName evidence="2">Uncharacterized protein</fullName>
    </submittedName>
</protein>
<evidence type="ECO:0000256" key="1">
    <source>
        <dbReference type="SAM" id="MobiDB-lite"/>
    </source>
</evidence>
<keyword evidence="3" id="KW-1185">Reference proteome</keyword>
<dbReference type="KEGG" id="kal:KALB_5266"/>
<name>W5WBV8_9PSEU</name>
<reference evidence="2 3" key="1">
    <citation type="journal article" date="2014" name="BMC Genomics">
        <title>Complete genome sequence of producer of the glycopeptide antibiotic Aculeximycin Kutzneria albida DSM 43870T, a representative of minor genus of Pseudonocardiaceae.</title>
        <authorList>
            <person name="Rebets Y."/>
            <person name="Tokovenko B."/>
            <person name="Lushchyk I."/>
            <person name="Ruckert C."/>
            <person name="Zaburannyi N."/>
            <person name="Bechthold A."/>
            <person name="Kalinowski J."/>
            <person name="Luzhetskyy A."/>
        </authorList>
    </citation>
    <scope>NUCLEOTIDE SEQUENCE [LARGE SCALE GENOMIC DNA]</scope>
    <source>
        <strain evidence="2">DSM 43870</strain>
    </source>
</reference>
<sequence>MPLPAPGHVLSARRGRPCPRTDVRLLVRRTDRHRVAGPGPVRPRLTQTAWATVSSVLHAARGAVLVVMLAVLRGVVIAGVLLAGCPPGTSSRSPRSTMSTVIQPSEVQIRGDPSPLTSRQNFLTPRRNVVRGTQRQQTNIIHRHPELAELLGLPTADADAGRWANWITPHHPSTSNAVEIGCWIGMVAKRLTHWYEGTGGHVQPHLIEYAREHRPGPRLVVEDIATTRLDYTVRNSSTQRPCFSSTATN</sequence>